<sequence>MEDGRDHHHLHIENEENHHDDHKLGLNGNQNNHYQYDESASEVERATRKRRRLGNDDAEAMAQDEEEESINKDFAELVNQMNIDKNSLLDGLIMMIQTPLKAEFVRMWRILHVDYLRGRSNIAREIVSLALSKAGSS</sequence>
<dbReference type="Proteomes" id="UP000237105">
    <property type="component" value="Unassembled WGS sequence"/>
</dbReference>
<evidence type="ECO:0000313" key="3">
    <source>
        <dbReference type="Proteomes" id="UP000237105"/>
    </source>
</evidence>
<feature type="compositionally biased region" description="Acidic residues" evidence="1">
    <location>
        <begin position="56"/>
        <end position="68"/>
    </location>
</feature>
<organism evidence="2 3">
    <name type="scientific">Parasponia andersonii</name>
    <name type="common">Sponia andersonii</name>
    <dbReference type="NCBI Taxonomy" id="3476"/>
    <lineage>
        <taxon>Eukaryota</taxon>
        <taxon>Viridiplantae</taxon>
        <taxon>Streptophyta</taxon>
        <taxon>Embryophyta</taxon>
        <taxon>Tracheophyta</taxon>
        <taxon>Spermatophyta</taxon>
        <taxon>Magnoliopsida</taxon>
        <taxon>eudicotyledons</taxon>
        <taxon>Gunneridae</taxon>
        <taxon>Pentapetalae</taxon>
        <taxon>rosids</taxon>
        <taxon>fabids</taxon>
        <taxon>Rosales</taxon>
        <taxon>Cannabaceae</taxon>
        <taxon>Parasponia</taxon>
    </lineage>
</organism>
<feature type="region of interest" description="Disordered" evidence="1">
    <location>
        <begin position="13"/>
        <end position="68"/>
    </location>
</feature>
<gene>
    <name evidence="2" type="ORF">PanWU01x14_217530</name>
</gene>
<dbReference type="EMBL" id="JXTB01000235">
    <property type="protein sequence ID" value="PON51284.1"/>
    <property type="molecule type" value="Genomic_DNA"/>
</dbReference>
<proteinExistence type="predicted"/>
<evidence type="ECO:0000256" key="1">
    <source>
        <dbReference type="SAM" id="MobiDB-lite"/>
    </source>
</evidence>
<name>A0A2P5BRC6_PARAD</name>
<comment type="caution">
    <text evidence="2">The sequence shown here is derived from an EMBL/GenBank/DDBJ whole genome shotgun (WGS) entry which is preliminary data.</text>
</comment>
<dbReference type="AlphaFoldDB" id="A0A2P5BRC6"/>
<dbReference type="OrthoDB" id="10411742at2759"/>
<feature type="compositionally biased region" description="Basic and acidic residues" evidence="1">
    <location>
        <begin position="13"/>
        <end position="24"/>
    </location>
</feature>
<accession>A0A2P5BRC6</accession>
<keyword evidence="3" id="KW-1185">Reference proteome</keyword>
<reference evidence="3" key="1">
    <citation type="submission" date="2016-06" db="EMBL/GenBank/DDBJ databases">
        <title>Parallel loss of symbiosis genes in relatives of nitrogen-fixing non-legume Parasponia.</title>
        <authorList>
            <person name="Van Velzen R."/>
            <person name="Holmer R."/>
            <person name="Bu F."/>
            <person name="Rutten L."/>
            <person name="Van Zeijl A."/>
            <person name="Liu W."/>
            <person name="Santuari L."/>
            <person name="Cao Q."/>
            <person name="Sharma T."/>
            <person name="Shen D."/>
            <person name="Roswanjaya Y."/>
            <person name="Wardhani T."/>
            <person name="Kalhor M.S."/>
            <person name="Jansen J."/>
            <person name="Van den Hoogen J."/>
            <person name="Gungor B."/>
            <person name="Hartog M."/>
            <person name="Hontelez J."/>
            <person name="Verver J."/>
            <person name="Yang W.-C."/>
            <person name="Schijlen E."/>
            <person name="Repin R."/>
            <person name="Schilthuizen M."/>
            <person name="Schranz E."/>
            <person name="Heidstra R."/>
            <person name="Miyata K."/>
            <person name="Fedorova E."/>
            <person name="Kohlen W."/>
            <person name="Bisseling T."/>
            <person name="Smit S."/>
            <person name="Geurts R."/>
        </authorList>
    </citation>
    <scope>NUCLEOTIDE SEQUENCE [LARGE SCALE GENOMIC DNA]</scope>
    <source>
        <strain evidence="3">cv. WU1-14</strain>
    </source>
</reference>
<evidence type="ECO:0000313" key="2">
    <source>
        <dbReference type="EMBL" id="PON51284.1"/>
    </source>
</evidence>
<protein>
    <submittedName>
        <fullName evidence="2">Uncharacterized protein</fullName>
    </submittedName>
</protein>